<feature type="signal peptide" evidence="8">
    <location>
        <begin position="1"/>
        <end position="18"/>
    </location>
</feature>
<dbReference type="FunFam" id="3.30.70.260:FF:000031">
    <property type="entry name" value="LDLR chaperone MESD"/>
    <property type="match status" value="1"/>
</dbReference>
<sequence length="188" mass="22129">MKLFITLFFVVFPVIVGGKKFKESEKPKWAKKDIRDYNDADLERLLDQWEEDEEPLEPDELPEHLRPQPNIDFTKVDMTDPENILKLSKKGKTLMMFVSTIDHLTREETDTVTKLWQTGLWNNHIQVERYLIDDNRAIFMFKDGSLAWEAKNFLIAQEKCKEVTIENKSYPGKTTPNFEKSTSKNDEL</sequence>
<gene>
    <name evidence="9" type="ORF">RUM43_013259</name>
</gene>
<evidence type="ECO:0000256" key="1">
    <source>
        <dbReference type="ARBA" id="ARBA00004240"/>
    </source>
</evidence>
<evidence type="ECO:0008006" key="11">
    <source>
        <dbReference type="Google" id="ProtNLM"/>
    </source>
</evidence>
<comment type="similarity">
    <text evidence="2">Belongs to the MESD family.</text>
</comment>
<name>A0AAN8P4V9_POLSC</name>
<proteinExistence type="inferred from homology"/>
<comment type="subcellular location">
    <subcellularLocation>
        <location evidence="1">Endoplasmic reticulum</location>
    </subcellularLocation>
</comment>
<evidence type="ECO:0000313" key="10">
    <source>
        <dbReference type="Proteomes" id="UP001372834"/>
    </source>
</evidence>
<dbReference type="GO" id="GO:0005783">
    <property type="term" value="C:endoplasmic reticulum"/>
    <property type="evidence" value="ECO:0007669"/>
    <property type="project" value="UniProtKB-SubCell"/>
</dbReference>
<keyword evidence="4 8" id="KW-0732">Signal</keyword>
<evidence type="ECO:0000256" key="7">
    <source>
        <dbReference type="SAM" id="MobiDB-lite"/>
    </source>
</evidence>
<dbReference type="AlphaFoldDB" id="A0AAN8P4V9"/>
<evidence type="ECO:0000256" key="2">
    <source>
        <dbReference type="ARBA" id="ARBA00011068"/>
    </source>
</evidence>
<feature type="region of interest" description="Disordered" evidence="7">
    <location>
        <begin position="168"/>
        <end position="188"/>
    </location>
</feature>
<dbReference type="GO" id="GO:0006457">
    <property type="term" value="P:protein folding"/>
    <property type="evidence" value="ECO:0007669"/>
    <property type="project" value="InterPro"/>
</dbReference>
<evidence type="ECO:0000313" key="9">
    <source>
        <dbReference type="EMBL" id="KAK6632492.1"/>
    </source>
</evidence>
<dbReference type="Proteomes" id="UP001372834">
    <property type="component" value="Unassembled WGS sequence"/>
</dbReference>
<keyword evidence="6" id="KW-0143">Chaperone</keyword>
<dbReference type="PANTHER" id="PTHR17600">
    <property type="entry name" value="MESODERM DEVELOPMENT CANDIDATE 2"/>
    <property type="match status" value="1"/>
</dbReference>
<dbReference type="GO" id="GO:0016055">
    <property type="term" value="P:Wnt signaling pathway"/>
    <property type="evidence" value="ECO:0007669"/>
    <property type="project" value="UniProtKB-KW"/>
</dbReference>
<evidence type="ECO:0000256" key="6">
    <source>
        <dbReference type="ARBA" id="ARBA00023186"/>
    </source>
</evidence>
<evidence type="ECO:0000256" key="8">
    <source>
        <dbReference type="SAM" id="SignalP"/>
    </source>
</evidence>
<organism evidence="9 10">
    <name type="scientific">Polyplax serrata</name>
    <name type="common">Common mouse louse</name>
    <dbReference type="NCBI Taxonomy" id="468196"/>
    <lineage>
        <taxon>Eukaryota</taxon>
        <taxon>Metazoa</taxon>
        <taxon>Ecdysozoa</taxon>
        <taxon>Arthropoda</taxon>
        <taxon>Hexapoda</taxon>
        <taxon>Insecta</taxon>
        <taxon>Pterygota</taxon>
        <taxon>Neoptera</taxon>
        <taxon>Paraneoptera</taxon>
        <taxon>Psocodea</taxon>
        <taxon>Troctomorpha</taxon>
        <taxon>Phthiraptera</taxon>
        <taxon>Anoplura</taxon>
        <taxon>Polyplacidae</taxon>
        <taxon>Polyplax</taxon>
    </lineage>
</organism>
<evidence type="ECO:0000256" key="5">
    <source>
        <dbReference type="ARBA" id="ARBA00022824"/>
    </source>
</evidence>
<evidence type="ECO:0000256" key="3">
    <source>
        <dbReference type="ARBA" id="ARBA00022687"/>
    </source>
</evidence>
<comment type="caution">
    <text evidence="9">The sequence shown here is derived from an EMBL/GenBank/DDBJ whole genome shotgun (WGS) entry which is preliminary data.</text>
</comment>
<feature type="chain" id="PRO_5042956011" description="LDLR chaperone boca" evidence="8">
    <location>
        <begin position="19"/>
        <end position="188"/>
    </location>
</feature>
<dbReference type="InterPro" id="IPR019330">
    <property type="entry name" value="MESD"/>
</dbReference>
<protein>
    <recommendedName>
        <fullName evidence="11">LDLR chaperone boca</fullName>
    </recommendedName>
</protein>
<reference evidence="9 10" key="1">
    <citation type="submission" date="2023-10" db="EMBL/GenBank/DDBJ databases">
        <title>Genomes of two closely related lineages of the louse Polyplax serrata with different host specificities.</title>
        <authorList>
            <person name="Martinu J."/>
            <person name="Tarabai H."/>
            <person name="Stefka J."/>
            <person name="Hypsa V."/>
        </authorList>
    </citation>
    <scope>NUCLEOTIDE SEQUENCE [LARGE SCALE GENOMIC DNA]</scope>
    <source>
        <strain evidence="9">HR10_N</strain>
    </source>
</reference>
<keyword evidence="3" id="KW-0879">Wnt signaling pathway</keyword>
<accession>A0AAN8P4V9</accession>
<dbReference type="Pfam" id="PF10185">
    <property type="entry name" value="Mesd"/>
    <property type="match status" value="1"/>
</dbReference>
<dbReference type="PANTHER" id="PTHR17600:SF2">
    <property type="entry name" value="LRP CHAPERONE MESD"/>
    <property type="match status" value="1"/>
</dbReference>
<evidence type="ECO:0000256" key="4">
    <source>
        <dbReference type="ARBA" id="ARBA00022729"/>
    </source>
</evidence>
<dbReference type="EMBL" id="JAWJWE010000007">
    <property type="protein sequence ID" value="KAK6632492.1"/>
    <property type="molecule type" value="Genomic_DNA"/>
</dbReference>
<dbReference type="Gene3D" id="6.10.250.640">
    <property type="match status" value="1"/>
</dbReference>
<dbReference type="Gene3D" id="3.30.70.260">
    <property type="match status" value="1"/>
</dbReference>
<keyword evidence="5" id="KW-0256">Endoplasmic reticulum</keyword>